<evidence type="ECO:0000256" key="2">
    <source>
        <dbReference type="SAM" id="MobiDB-lite"/>
    </source>
</evidence>
<dbReference type="PANTHER" id="PTHR46401:SF2">
    <property type="entry name" value="GLYCOSYLTRANSFERASE WBBK-RELATED"/>
    <property type="match status" value="1"/>
</dbReference>
<dbReference type="CDD" id="cd03801">
    <property type="entry name" value="GT4_PimA-like"/>
    <property type="match status" value="1"/>
</dbReference>
<dbReference type="SUPFAM" id="SSF53756">
    <property type="entry name" value="UDP-Glycosyltransferase/glycogen phosphorylase"/>
    <property type="match status" value="1"/>
</dbReference>
<evidence type="ECO:0000313" key="4">
    <source>
        <dbReference type="Proteomes" id="UP001589748"/>
    </source>
</evidence>
<dbReference type="Proteomes" id="UP001589748">
    <property type="component" value="Unassembled WGS sequence"/>
</dbReference>
<gene>
    <name evidence="3" type="ORF">ACFFVI_16185</name>
</gene>
<dbReference type="EMBL" id="JBHMDM010000007">
    <property type="protein sequence ID" value="MFB9378505.1"/>
    <property type="molecule type" value="Genomic_DNA"/>
</dbReference>
<keyword evidence="3" id="KW-0328">Glycosyltransferase</keyword>
<evidence type="ECO:0000313" key="3">
    <source>
        <dbReference type="EMBL" id="MFB9378505.1"/>
    </source>
</evidence>
<name>A0ABV5LWR3_9ACTN</name>
<comment type="caution">
    <text evidence="3">The sequence shown here is derived from an EMBL/GenBank/DDBJ whole genome shotgun (WGS) entry which is preliminary data.</text>
</comment>
<keyword evidence="1 3" id="KW-0808">Transferase</keyword>
<dbReference type="Gene3D" id="3.40.50.2000">
    <property type="entry name" value="Glycogen Phosphorylase B"/>
    <property type="match status" value="2"/>
</dbReference>
<proteinExistence type="predicted"/>
<keyword evidence="4" id="KW-1185">Reference proteome</keyword>
<organism evidence="3 4">
    <name type="scientific">Kineococcus gynurae</name>
    <dbReference type="NCBI Taxonomy" id="452979"/>
    <lineage>
        <taxon>Bacteria</taxon>
        <taxon>Bacillati</taxon>
        <taxon>Actinomycetota</taxon>
        <taxon>Actinomycetes</taxon>
        <taxon>Kineosporiales</taxon>
        <taxon>Kineosporiaceae</taxon>
        <taxon>Kineococcus</taxon>
    </lineage>
</organism>
<feature type="compositionally biased region" description="Basic and acidic residues" evidence="2">
    <location>
        <begin position="406"/>
        <end position="417"/>
    </location>
</feature>
<dbReference type="GO" id="GO:0016757">
    <property type="term" value="F:glycosyltransferase activity"/>
    <property type="evidence" value="ECO:0007669"/>
    <property type="project" value="UniProtKB-KW"/>
</dbReference>
<sequence length="442" mass="46336">MPLRLAVLFAGDLTDPTVRSGTPYGVVQGLRSWDVDVVTVDTTLDPRLEKGLALGLSPLHRGPGRTGSFTSRVKNGYSAAHAGAHLAQLHSRVGQRRLDAAVRAGASGAGPIDGVVVLGAGYRVRTDLPHVVYDDMTVAQATRYPYRNWSSMRPADVAARLRMQREVYRAATTCCMTSSWAADSAEQDFGVPGERVVVVGAGTHETPRTPERDFSTPRFLFVGLDFARKNGPRVLECFARVREQFPDATLDVVGGHPPISAPGVRTHGRIPRSTPEGRAKLQAIYDASTCFVMPSLYEPAGVVFTEAAASGLPSIGGSNGGSADFIGDGGVVVDPTSTEAVLAAMLRFCDPATARATGARAAARSPLFTWTALAGRLLRGLHLDPGTGSAPAVDLAHGPASAATHDAAHDPAHDPAHDAASAGLPAYLPRHPRTGTPAPVTT</sequence>
<feature type="region of interest" description="Disordered" evidence="2">
    <location>
        <begin position="256"/>
        <end position="275"/>
    </location>
</feature>
<accession>A0ABV5LWR3</accession>
<dbReference type="PANTHER" id="PTHR46401">
    <property type="entry name" value="GLYCOSYLTRANSFERASE WBBK-RELATED"/>
    <property type="match status" value="1"/>
</dbReference>
<dbReference type="RefSeq" id="WP_380136853.1">
    <property type="nucleotide sequence ID" value="NZ_JBHLUI010000008.1"/>
</dbReference>
<feature type="region of interest" description="Disordered" evidence="2">
    <location>
        <begin position="388"/>
        <end position="442"/>
    </location>
</feature>
<reference evidence="3 4" key="1">
    <citation type="submission" date="2024-09" db="EMBL/GenBank/DDBJ databases">
        <authorList>
            <person name="Sun Q."/>
            <person name="Mori K."/>
        </authorList>
    </citation>
    <scope>NUCLEOTIDE SEQUENCE [LARGE SCALE GENOMIC DNA]</scope>
    <source>
        <strain evidence="3 4">TISTR 1856</strain>
    </source>
</reference>
<dbReference type="Pfam" id="PF13692">
    <property type="entry name" value="Glyco_trans_1_4"/>
    <property type="match status" value="1"/>
</dbReference>
<protein>
    <submittedName>
        <fullName evidence="3">Glycosyltransferase family 4 protein</fullName>
        <ecNumber evidence="3">2.4.-.-</ecNumber>
    </submittedName>
</protein>
<evidence type="ECO:0000256" key="1">
    <source>
        <dbReference type="ARBA" id="ARBA00022679"/>
    </source>
</evidence>
<dbReference type="EC" id="2.4.-.-" evidence="3"/>
<feature type="compositionally biased region" description="Low complexity" evidence="2">
    <location>
        <begin position="396"/>
        <end position="405"/>
    </location>
</feature>